<dbReference type="AlphaFoldDB" id="A0ABD1RSV9"/>
<dbReference type="Gene3D" id="3.30.70.270">
    <property type="match status" value="1"/>
</dbReference>
<dbReference type="SUPFAM" id="SSF56672">
    <property type="entry name" value="DNA/RNA polymerases"/>
    <property type="match status" value="1"/>
</dbReference>
<evidence type="ECO:0000313" key="1">
    <source>
        <dbReference type="EMBL" id="KAL2491505.1"/>
    </source>
</evidence>
<evidence type="ECO:0000313" key="2">
    <source>
        <dbReference type="Proteomes" id="UP001604336"/>
    </source>
</evidence>
<gene>
    <name evidence="1" type="ORF">Adt_27133</name>
</gene>
<dbReference type="Proteomes" id="UP001604336">
    <property type="component" value="Unassembled WGS sequence"/>
</dbReference>
<reference evidence="2" key="1">
    <citation type="submission" date="2024-07" db="EMBL/GenBank/DDBJ databases">
        <title>Two chromosome-level genome assemblies of Korean endemic species Abeliophyllum distichum and Forsythia ovata (Oleaceae).</title>
        <authorList>
            <person name="Jang H."/>
        </authorList>
    </citation>
    <scope>NUCLEOTIDE SEQUENCE [LARGE SCALE GENOMIC DNA]</scope>
</reference>
<proteinExistence type="predicted"/>
<dbReference type="InterPro" id="IPR043502">
    <property type="entry name" value="DNA/RNA_pol_sf"/>
</dbReference>
<dbReference type="InterPro" id="IPR043128">
    <property type="entry name" value="Rev_trsase/Diguanyl_cyclase"/>
</dbReference>
<organism evidence="1 2">
    <name type="scientific">Abeliophyllum distichum</name>
    <dbReference type="NCBI Taxonomy" id="126358"/>
    <lineage>
        <taxon>Eukaryota</taxon>
        <taxon>Viridiplantae</taxon>
        <taxon>Streptophyta</taxon>
        <taxon>Embryophyta</taxon>
        <taxon>Tracheophyta</taxon>
        <taxon>Spermatophyta</taxon>
        <taxon>Magnoliopsida</taxon>
        <taxon>eudicotyledons</taxon>
        <taxon>Gunneridae</taxon>
        <taxon>Pentapetalae</taxon>
        <taxon>asterids</taxon>
        <taxon>lamiids</taxon>
        <taxon>Lamiales</taxon>
        <taxon>Oleaceae</taxon>
        <taxon>Forsythieae</taxon>
        <taxon>Abeliophyllum</taxon>
    </lineage>
</organism>
<comment type="caution">
    <text evidence="1">The sequence shown here is derived from an EMBL/GenBank/DDBJ whole genome shotgun (WGS) entry which is preliminary data.</text>
</comment>
<protein>
    <submittedName>
        <fullName evidence="1">RNA-directed DNA polymerase</fullName>
    </submittedName>
</protein>
<dbReference type="PANTHER" id="PTHR48475:SF2">
    <property type="entry name" value="RIBONUCLEASE H"/>
    <property type="match status" value="1"/>
</dbReference>
<sequence>MPFGLKNVRTTHQKMVNKVFGSLIGNVIEAYVDDMVVKSAKTCDHVSDLLQGFDVASLVEQLVFALIVPVTKLRPYFQSHTVQVMTNQPIKQIIYRPETSRKMLKRKVELREFDVEFKPRTAIKAQVLADFTIKVTIPPSIPEDETPY</sequence>
<dbReference type="PANTHER" id="PTHR48475">
    <property type="entry name" value="RIBONUCLEASE H"/>
    <property type="match status" value="1"/>
</dbReference>
<dbReference type="EMBL" id="JBFOLK010000008">
    <property type="protein sequence ID" value="KAL2491505.1"/>
    <property type="molecule type" value="Genomic_DNA"/>
</dbReference>
<keyword evidence="1" id="KW-0548">Nucleotidyltransferase</keyword>
<keyword evidence="1" id="KW-0808">Transferase</keyword>
<keyword evidence="1" id="KW-0695">RNA-directed DNA polymerase</keyword>
<name>A0ABD1RSV9_9LAMI</name>
<keyword evidence="2" id="KW-1185">Reference proteome</keyword>
<dbReference type="GO" id="GO:0003964">
    <property type="term" value="F:RNA-directed DNA polymerase activity"/>
    <property type="evidence" value="ECO:0007669"/>
    <property type="project" value="UniProtKB-KW"/>
</dbReference>
<accession>A0ABD1RSV9</accession>